<evidence type="ECO:0000313" key="1">
    <source>
        <dbReference type="EMBL" id="KAH3886689.1"/>
    </source>
</evidence>
<name>A0A9D4N3N4_DREPO</name>
<organism evidence="1 2">
    <name type="scientific">Dreissena polymorpha</name>
    <name type="common">Zebra mussel</name>
    <name type="synonym">Mytilus polymorpha</name>
    <dbReference type="NCBI Taxonomy" id="45954"/>
    <lineage>
        <taxon>Eukaryota</taxon>
        <taxon>Metazoa</taxon>
        <taxon>Spiralia</taxon>
        <taxon>Lophotrochozoa</taxon>
        <taxon>Mollusca</taxon>
        <taxon>Bivalvia</taxon>
        <taxon>Autobranchia</taxon>
        <taxon>Heteroconchia</taxon>
        <taxon>Euheterodonta</taxon>
        <taxon>Imparidentia</taxon>
        <taxon>Neoheterodontei</taxon>
        <taxon>Myida</taxon>
        <taxon>Dreissenoidea</taxon>
        <taxon>Dreissenidae</taxon>
        <taxon>Dreissena</taxon>
    </lineage>
</organism>
<dbReference type="EMBL" id="JAIWYP010000001">
    <property type="protein sequence ID" value="KAH3886689.1"/>
    <property type="molecule type" value="Genomic_DNA"/>
</dbReference>
<dbReference type="Proteomes" id="UP000828390">
    <property type="component" value="Unassembled WGS sequence"/>
</dbReference>
<dbReference type="AlphaFoldDB" id="A0A9D4N3N4"/>
<comment type="caution">
    <text evidence="1">The sequence shown here is derived from an EMBL/GenBank/DDBJ whole genome shotgun (WGS) entry which is preliminary data.</text>
</comment>
<sequence length="50" mass="5757">MSFKSFATPGPMIPRLEFRLEQAPESVSLARVLNSVLSEKTKKFFVHIYQ</sequence>
<evidence type="ECO:0000313" key="2">
    <source>
        <dbReference type="Proteomes" id="UP000828390"/>
    </source>
</evidence>
<accession>A0A9D4N3N4</accession>
<gene>
    <name evidence="1" type="ORF">DPMN_010702</name>
</gene>
<keyword evidence="2" id="KW-1185">Reference proteome</keyword>
<reference evidence="1" key="2">
    <citation type="submission" date="2020-11" db="EMBL/GenBank/DDBJ databases">
        <authorList>
            <person name="McCartney M.A."/>
            <person name="Auch B."/>
            <person name="Kono T."/>
            <person name="Mallez S."/>
            <person name="Becker A."/>
            <person name="Gohl D.M."/>
            <person name="Silverstein K.A.T."/>
            <person name="Koren S."/>
            <person name="Bechman K.B."/>
            <person name="Herman A."/>
            <person name="Abrahante J.E."/>
            <person name="Garbe J."/>
        </authorList>
    </citation>
    <scope>NUCLEOTIDE SEQUENCE</scope>
    <source>
        <strain evidence="1">Duluth1</strain>
        <tissue evidence="1">Whole animal</tissue>
    </source>
</reference>
<proteinExistence type="predicted"/>
<protein>
    <submittedName>
        <fullName evidence="1">Uncharacterized protein</fullName>
    </submittedName>
</protein>
<reference evidence="1" key="1">
    <citation type="journal article" date="2019" name="bioRxiv">
        <title>The Genome of the Zebra Mussel, Dreissena polymorpha: A Resource for Invasive Species Research.</title>
        <authorList>
            <person name="McCartney M.A."/>
            <person name="Auch B."/>
            <person name="Kono T."/>
            <person name="Mallez S."/>
            <person name="Zhang Y."/>
            <person name="Obille A."/>
            <person name="Becker A."/>
            <person name="Abrahante J.E."/>
            <person name="Garbe J."/>
            <person name="Badalamenti J.P."/>
            <person name="Herman A."/>
            <person name="Mangelson H."/>
            <person name="Liachko I."/>
            <person name="Sullivan S."/>
            <person name="Sone E.D."/>
            <person name="Koren S."/>
            <person name="Silverstein K.A.T."/>
            <person name="Beckman K.B."/>
            <person name="Gohl D.M."/>
        </authorList>
    </citation>
    <scope>NUCLEOTIDE SEQUENCE</scope>
    <source>
        <strain evidence="1">Duluth1</strain>
        <tissue evidence="1">Whole animal</tissue>
    </source>
</reference>